<dbReference type="AlphaFoldDB" id="A0A1I6DNJ3"/>
<dbReference type="SUPFAM" id="SSF52540">
    <property type="entry name" value="P-loop containing nucleoside triphosphate hydrolases"/>
    <property type="match status" value="1"/>
</dbReference>
<proteinExistence type="predicted"/>
<dbReference type="Proteomes" id="UP000199584">
    <property type="component" value="Unassembled WGS sequence"/>
</dbReference>
<sequence>MKLFSMLPQKFTDRIANETGLTLTENYKEPGIISIVIRKNKTGGIDDPTEYLVTPQNCIVIAGTPDKTGIAFSNRATKAGVPEDNIFLLPAGQRLSVNAIIEKILSIQQNILANDNDEDVFIFEDEEESAGPAPVTNRIKVIAVRGFRGGVGTTTITTSLAMLLHENGGKIAVVDLGIPPNAKHHCGNPQFDKKDGFLLAQTEYWDLYVPPAPVWKLNSDKIGPLIDILRKEYRWVVVDFSPQPDYKHIQSVEADKTVVVIDSDVVQSIEPAAIKNALFVYNKAIPDIGTEIVEDILGQNVITIKTDFEGCYAALASGEPAYKKSETIAMGMGKLAAKIQT</sequence>
<dbReference type="STRING" id="39060.SAMN05660706_11427"/>
<dbReference type="InterPro" id="IPR050625">
    <property type="entry name" value="ParA/MinD_ATPase"/>
</dbReference>
<dbReference type="Pfam" id="PF06564">
    <property type="entry name" value="CBP_BcsQ"/>
    <property type="match status" value="1"/>
</dbReference>
<evidence type="ECO:0000313" key="2">
    <source>
        <dbReference type="Proteomes" id="UP000199584"/>
    </source>
</evidence>
<dbReference type="GO" id="GO:0016887">
    <property type="term" value="F:ATP hydrolysis activity"/>
    <property type="evidence" value="ECO:0007669"/>
    <property type="project" value="TreeGrafter"/>
</dbReference>
<dbReference type="PANTHER" id="PTHR43384:SF13">
    <property type="entry name" value="SLR0110 PROTEIN"/>
    <property type="match status" value="1"/>
</dbReference>
<protein>
    <submittedName>
        <fullName evidence="1">CobQ/CobB/MinD/ParA nucleotide binding domain-containing protein</fullName>
    </submittedName>
</protein>
<dbReference type="GO" id="GO:0005524">
    <property type="term" value="F:ATP binding"/>
    <property type="evidence" value="ECO:0007669"/>
    <property type="project" value="TreeGrafter"/>
</dbReference>
<organism evidence="1 2">
    <name type="scientific">Desulfoscipio geothermicus DSM 3669</name>
    <dbReference type="NCBI Taxonomy" id="1121426"/>
    <lineage>
        <taxon>Bacteria</taxon>
        <taxon>Bacillati</taxon>
        <taxon>Bacillota</taxon>
        <taxon>Clostridia</taxon>
        <taxon>Eubacteriales</taxon>
        <taxon>Desulfallaceae</taxon>
        <taxon>Desulfoscipio</taxon>
    </lineage>
</organism>
<dbReference type="EMBL" id="FOYM01000014">
    <property type="protein sequence ID" value="SFR07035.1"/>
    <property type="molecule type" value="Genomic_DNA"/>
</dbReference>
<reference evidence="2" key="1">
    <citation type="submission" date="2016-10" db="EMBL/GenBank/DDBJ databases">
        <authorList>
            <person name="Varghese N."/>
            <person name="Submissions S."/>
        </authorList>
    </citation>
    <scope>NUCLEOTIDE SEQUENCE [LARGE SCALE GENOMIC DNA]</scope>
    <source>
        <strain evidence="2">DSM 3669</strain>
    </source>
</reference>
<dbReference type="InterPro" id="IPR017746">
    <property type="entry name" value="Cellulose_synthase_operon_BcsQ"/>
</dbReference>
<accession>A0A1I6DNJ3</accession>
<gene>
    <name evidence="1" type="ORF">SAMN05660706_11427</name>
</gene>
<dbReference type="GO" id="GO:0051782">
    <property type="term" value="P:negative regulation of cell division"/>
    <property type="evidence" value="ECO:0007669"/>
    <property type="project" value="TreeGrafter"/>
</dbReference>
<name>A0A1I6DNJ3_9FIRM</name>
<keyword evidence="2" id="KW-1185">Reference proteome</keyword>
<evidence type="ECO:0000313" key="1">
    <source>
        <dbReference type="EMBL" id="SFR07035.1"/>
    </source>
</evidence>
<dbReference type="GO" id="GO:0005829">
    <property type="term" value="C:cytosol"/>
    <property type="evidence" value="ECO:0007669"/>
    <property type="project" value="TreeGrafter"/>
</dbReference>
<dbReference type="GO" id="GO:0009898">
    <property type="term" value="C:cytoplasmic side of plasma membrane"/>
    <property type="evidence" value="ECO:0007669"/>
    <property type="project" value="TreeGrafter"/>
</dbReference>
<dbReference type="OrthoDB" id="1807750at2"/>
<dbReference type="InterPro" id="IPR027417">
    <property type="entry name" value="P-loop_NTPase"/>
</dbReference>
<dbReference type="Gene3D" id="3.40.50.300">
    <property type="entry name" value="P-loop containing nucleotide triphosphate hydrolases"/>
    <property type="match status" value="1"/>
</dbReference>
<dbReference type="RefSeq" id="WP_092483454.1">
    <property type="nucleotide sequence ID" value="NZ_FOYM01000014.1"/>
</dbReference>
<dbReference type="PANTHER" id="PTHR43384">
    <property type="entry name" value="SEPTUM SITE-DETERMINING PROTEIN MIND HOMOLOG, CHLOROPLASTIC-RELATED"/>
    <property type="match status" value="1"/>
</dbReference>